<dbReference type="RefSeq" id="WP_249307591.1">
    <property type="nucleotide sequence ID" value="NZ_JACRSZ010000004.1"/>
</dbReference>
<dbReference type="SUPFAM" id="SSF52540">
    <property type="entry name" value="P-loop containing nucleoside triphosphate hydrolases"/>
    <property type="match status" value="1"/>
</dbReference>
<gene>
    <name evidence="1" type="ORF">H8716_05590</name>
</gene>
<dbReference type="Gene3D" id="3.40.50.10850">
    <property type="entry name" value="Ntrc-like two-domain protein"/>
    <property type="match status" value="1"/>
</dbReference>
<sequence>MKKLNFAICDLETVYACRLMNYITEKQRIPFEILVFSGVESLREFTREHRIELLLISARMMCEEVRMMDINRTVILSEGEVRPEYVEYPTVYKYQSSDHLVAEVMNYYAADMSEHTPYFMKQKANVIGVYSPVKRCGKTCFALTLGQILAKRQSVLYLNLEECAGFSMMTGKTYSADISDVMYFVRQNKGNVIFKVQAIVQHLGEMAYIPPAYSAADLREVTQEEWMKLLDAVTSIGGYETVILDLEGTVEEQLGLLAACTHIYTPVCDGVIAKARMEQYKKLLTELDAEEILKETSCLHLPYAEPAAVGEYALEQLVNSEMGNFVRTLLCSEEWKK</sequence>
<dbReference type="EMBL" id="JACRSZ010000004">
    <property type="protein sequence ID" value="MBC8572560.1"/>
    <property type="molecule type" value="Genomic_DNA"/>
</dbReference>
<protein>
    <recommendedName>
        <fullName evidence="3">ParA family protein</fullName>
    </recommendedName>
</protein>
<keyword evidence="2" id="KW-1185">Reference proteome</keyword>
<evidence type="ECO:0008006" key="3">
    <source>
        <dbReference type="Google" id="ProtNLM"/>
    </source>
</evidence>
<comment type="caution">
    <text evidence="1">The sequence shown here is derived from an EMBL/GenBank/DDBJ whole genome shotgun (WGS) entry which is preliminary data.</text>
</comment>
<organism evidence="1 2">
    <name type="scientific">Jingyaoa shaoxingensis</name>
    <dbReference type="NCBI Taxonomy" id="2763671"/>
    <lineage>
        <taxon>Bacteria</taxon>
        <taxon>Bacillati</taxon>
        <taxon>Bacillota</taxon>
        <taxon>Clostridia</taxon>
        <taxon>Lachnospirales</taxon>
        <taxon>Lachnospiraceae</taxon>
        <taxon>Jingyaoa</taxon>
    </lineage>
</organism>
<name>A0ABR7N8S6_9FIRM</name>
<dbReference type="Proteomes" id="UP000657421">
    <property type="component" value="Unassembled WGS sequence"/>
</dbReference>
<accession>A0ABR7N8S6</accession>
<proteinExistence type="predicted"/>
<evidence type="ECO:0000313" key="1">
    <source>
        <dbReference type="EMBL" id="MBC8572560.1"/>
    </source>
</evidence>
<dbReference type="Gene3D" id="3.40.50.300">
    <property type="entry name" value="P-loop containing nucleotide triphosphate hydrolases"/>
    <property type="match status" value="1"/>
</dbReference>
<evidence type="ECO:0000313" key="2">
    <source>
        <dbReference type="Proteomes" id="UP000657421"/>
    </source>
</evidence>
<dbReference type="InterPro" id="IPR027417">
    <property type="entry name" value="P-loop_NTPase"/>
</dbReference>
<reference evidence="1 2" key="1">
    <citation type="submission" date="2020-08" db="EMBL/GenBank/DDBJ databases">
        <title>Genome public.</title>
        <authorList>
            <person name="Liu C."/>
            <person name="Sun Q."/>
        </authorList>
    </citation>
    <scope>NUCLEOTIDE SEQUENCE [LARGE SCALE GENOMIC DNA]</scope>
    <source>
        <strain evidence="1 2">NSJ-46</strain>
    </source>
</reference>